<dbReference type="PANTHER" id="PTHR10612">
    <property type="entry name" value="APOLIPOPROTEIN D"/>
    <property type="match status" value="1"/>
</dbReference>
<feature type="chain" id="PRO_5013437183" description="Outer membrane lipoprotein Blc" evidence="2">
    <location>
        <begin position="26"/>
        <end position="181"/>
    </location>
</feature>
<accession>A0A1S1WZ82</accession>
<dbReference type="PROSITE" id="PS00213">
    <property type="entry name" value="LIPOCALIN"/>
    <property type="match status" value="1"/>
</dbReference>
<gene>
    <name evidence="4" type="ORF">BI347_02945</name>
</gene>
<sequence length="181" mass="20146">MPSLNRPLACAWMTALTLLAGRGVAAPEDGMPVSGFDIQRYQGRWYEIARLENRVERGLTAVSADYSRNPDGSIRIVNRGYDPASGSWRVTVNHACFDGSPSVASLRVTLLGPFYIGYRVVALDPDYRWAVVMGPSRGYLWLLARDKRPDDSVKRAFLAKARALQSDIGGLVWVEQQRDDN</sequence>
<reference evidence="4 5" key="1">
    <citation type="submission" date="2016-09" db="EMBL/GenBank/DDBJ databases">
        <title>Chromobacterium muskegensis sp. nov., an insecticidal bacterium isolated from Sphagnum bogs.</title>
        <authorList>
            <person name="Sparks M.E."/>
            <person name="Blackburn M.B."/>
            <person name="Gundersen-Rindal D.E."/>
            <person name="Mitchell A."/>
            <person name="Farrar R."/>
            <person name="Kuhar D."/>
        </authorList>
    </citation>
    <scope>NUCLEOTIDE SEQUENCE [LARGE SCALE GENOMIC DNA]</scope>
    <source>
        <strain evidence="4 5">37-2</strain>
    </source>
</reference>
<keyword evidence="2" id="KW-0446">Lipid-binding</keyword>
<dbReference type="GO" id="GO:0006950">
    <property type="term" value="P:response to stress"/>
    <property type="evidence" value="ECO:0007669"/>
    <property type="project" value="UniProtKB-ARBA"/>
</dbReference>
<comment type="subunit">
    <text evidence="2">Homodimer.</text>
</comment>
<dbReference type="STRING" id="1903179.BI347_02945"/>
<dbReference type="InterPro" id="IPR022272">
    <property type="entry name" value="Lipocalin_CS"/>
</dbReference>
<dbReference type="Proteomes" id="UP000180088">
    <property type="component" value="Unassembled WGS sequence"/>
</dbReference>
<dbReference type="Pfam" id="PF08212">
    <property type="entry name" value="Lipocalin_2"/>
    <property type="match status" value="1"/>
</dbReference>
<keyword evidence="2" id="KW-0998">Cell outer membrane</keyword>
<evidence type="ECO:0000256" key="1">
    <source>
        <dbReference type="ARBA" id="ARBA00006889"/>
    </source>
</evidence>
<name>A0A1S1WZ82_9NEIS</name>
<dbReference type="InterPro" id="IPR022271">
    <property type="entry name" value="Lipocalin_ApoD"/>
</dbReference>
<comment type="subcellular location">
    <subcellularLocation>
        <location evidence="2">Cell outer membrane</location>
    </subcellularLocation>
</comment>
<dbReference type="PIRSF" id="PIRSF036893">
    <property type="entry name" value="Lipocalin_ApoD"/>
    <property type="match status" value="1"/>
</dbReference>
<proteinExistence type="inferred from homology"/>
<dbReference type="InterPro" id="IPR000566">
    <property type="entry name" value="Lipocln_cytosolic_FA-bd_dom"/>
</dbReference>
<keyword evidence="2" id="KW-0732">Signal</keyword>
<dbReference type="SUPFAM" id="SSF50814">
    <property type="entry name" value="Lipocalins"/>
    <property type="match status" value="1"/>
</dbReference>
<dbReference type="PRINTS" id="PR01171">
    <property type="entry name" value="BCTLIPOCALIN"/>
</dbReference>
<comment type="function">
    <text evidence="2">Involved in the storage or transport of lipids necessary for membrane maintenance under stressful conditions. Displays a binding preference for lysophospholipids.</text>
</comment>
<evidence type="ECO:0000313" key="4">
    <source>
        <dbReference type="EMBL" id="OHX12574.1"/>
    </source>
</evidence>
<dbReference type="InterPro" id="IPR047202">
    <property type="entry name" value="Lipocalin_Blc-like_dom"/>
</dbReference>
<dbReference type="CDD" id="cd19438">
    <property type="entry name" value="lipocalin_Blc-like"/>
    <property type="match status" value="1"/>
</dbReference>
<evidence type="ECO:0000313" key="5">
    <source>
        <dbReference type="Proteomes" id="UP000180088"/>
    </source>
</evidence>
<dbReference type="EMBL" id="MKCS01000001">
    <property type="protein sequence ID" value="OHX12574.1"/>
    <property type="molecule type" value="Genomic_DNA"/>
</dbReference>
<keyword evidence="2" id="KW-0449">Lipoprotein</keyword>
<protein>
    <recommendedName>
        <fullName evidence="2">Outer membrane lipoprotein Blc</fullName>
    </recommendedName>
</protein>
<feature type="signal peptide" evidence="2">
    <location>
        <begin position="1"/>
        <end position="25"/>
    </location>
</feature>
<keyword evidence="2" id="KW-0472">Membrane</keyword>
<organism evidence="4 5">
    <name type="scientific">Chromobacterium sphagni</name>
    <dbReference type="NCBI Taxonomy" id="1903179"/>
    <lineage>
        <taxon>Bacteria</taxon>
        <taxon>Pseudomonadati</taxon>
        <taxon>Pseudomonadota</taxon>
        <taxon>Betaproteobacteria</taxon>
        <taxon>Neisseriales</taxon>
        <taxon>Chromobacteriaceae</taxon>
        <taxon>Chromobacterium</taxon>
    </lineage>
</organism>
<feature type="domain" description="Lipocalin/cytosolic fatty-acid binding" evidence="3">
    <location>
        <begin position="36"/>
        <end position="176"/>
    </location>
</feature>
<dbReference type="InterPro" id="IPR002446">
    <property type="entry name" value="Lipocalin_bac"/>
</dbReference>
<dbReference type="AlphaFoldDB" id="A0A1S1WZ82"/>
<dbReference type="GO" id="GO:0008289">
    <property type="term" value="F:lipid binding"/>
    <property type="evidence" value="ECO:0007669"/>
    <property type="project" value="UniProtKB-UniRule"/>
</dbReference>
<dbReference type="GO" id="GO:0009279">
    <property type="term" value="C:cell outer membrane"/>
    <property type="evidence" value="ECO:0007669"/>
    <property type="project" value="UniProtKB-SubCell"/>
</dbReference>
<dbReference type="PANTHER" id="PTHR10612:SF34">
    <property type="entry name" value="APOLIPOPROTEIN D"/>
    <property type="match status" value="1"/>
</dbReference>
<comment type="caution">
    <text evidence="4">The sequence shown here is derived from an EMBL/GenBank/DDBJ whole genome shotgun (WGS) entry which is preliminary data.</text>
</comment>
<dbReference type="InterPro" id="IPR012674">
    <property type="entry name" value="Calycin"/>
</dbReference>
<dbReference type="Gene3D" id="2.40.128.20">
    <property type="match status" value="1"/>
</dbReference>
<evidence type="ECO:0000256" key="2">
    <source>
        <dbReference type="PIRNR" id="PIRNR036893"/>
    </source>
</evidence>
<evidence type="ECO:0000259" key="3">
    <source>
        <dbReference type="Pfam" id="PF08212"/>
    </source>
</evidence>
<dbReference type="RefSeq" id="WP_071115264.1">
    <property type="nucleotide sequence ID" value="NZ_MKCS01000001.1"/>
</dbReference>
<comment type="similarity">
    <text evidence="1 2">Belongs to the calycin superfamily. Lipocalin family.</text>
</comment>